<gene>
    <name evidence="1" type="ORF">FEZ63_23805</name>
</gene>
<dbReference type="AlphaFoldDB" id="A0A5N3P3M8"/>
<sequence>MNEIVTSSTELFFKNDTLTYARAADFNVGWTTAPNVVLDMEFAHGPVSVFFKLVLGDKYAAVEIVQLVLSEHSAEDLFDAAAFALVLASARLQPLSRRFMHLSHCLRNVTQH</sequence>
<organism evidence="1 2">
    <name type="scientific">Microvirga brassicacearum</name>
    <dbReference type="NCBI Taxonomy" id="2580413"/>
    <lineage>
        <taxon>Bacteria</taxon>
        <taxon>Pseudomonadati</taxon>
        <taxon>Pseudomonadota</taxon>
        <taxon>Alphaproteobacteria</taxon>
        <taxon>Hyphomicrobiales</taxon>
        <taxon>Methylobacteriaceae</taxon>
        <taxon>Microvirga</taxon>
    </lineage>
</organism>
<dbReference type="Proteomes" id="UP000325684">
    <property type="component" value="Unassembled WGS sequence"/>
</dbReference>
<protein>
    <submittedName>
        <fullName evidence="1">Uncharacterized protein</fullName>
    </submittedName>
</protein>
<accession>A0A5N3P3M8</accession>
<evidence type="ECO:0000313" key="1">
    <source>
        <dbReference type="EMBL" id="KAB0264329.1"/>
    </source>
</evidence>
<dbReference type="EMBL" id="VCMV01000077">
    <property type="protein sequence ID" value="KAB0264329.1"/>
    <property type="molecule type" value="Genomic_DNA"/>
</dbReference>
<name>A0A5N3P3M8_9HYPH</name>
<reference evidence="1 2" key="1">
    <citation type="journal article" date="2019" name="Microorganisms">
        <title>Genome Insights into the Novel Species Microvirga brassicacearum, a Rapeseed Endophyte with Biotechnological Potential.</title>
        <authorList>
            <person name="Jimenez-Gomez A."/>
            <person name="Saati-Santamaria Z."/>
            <person name="Igual J.M."/>
            <person name="Rivas R."/>
            <person name="Mateos P.F."/>
            <person name="Garcia-Fraile P."/>
        </authorList>
    </citation>
    <scope>NUCLEOTIDE SEQUENCE [LARGE SCALE GENOMIC DNA]</scope>
    <source>
        <strain evidence="1 2">CDVBN77</strain>
    </source>
</reference>
<proteinExistence type="predicted"/>
<keyword evidence="2" id="KW-1185">Reference proteome</keyword>
<dbReference type="RefSeq" id="WP_150949752.1">
    <property type="nucleotide sequence ID" value="NZ_VCMV01000077.1"/>
</dbReference>
<dbReference type="OrthoDB" id="7862614at2"/>
<evidence type="ECO:0000313" key="2">
    <source>
        <dbReference type="Proteomes" id="UP000325684"/>
    </source>
</evidence>
<comment type="caution">
    <text evidence="1">The sequence shown here is derived from an EMBL/GenBank/DDBJ whole genome shotgun (WGS) entry which is preliminary data.</text>
</comment>